<dbReference type="RefSeq" id="WP_120009019.1">
    <property type="nucleotide sequence ID" value="NZ_JALBUU010000004.1"/>
</dbReference>
<protein>
    <submittedName>
        <fullName evidence="8">DMT family transporter</fullName>
    </submittedName>
</protein>
<evidence type="ECO:0000313" key="8">
    <source>
        <dbReference type="EMBL" id="MCI0752995.1"/>
    </source>
</evidence>
<dbReference type="Pfam" id="PF00892">
    <property type="entry name" value="EamA"/>
    <property type="match status" value="2"/>
</dbReference>
<dbReference type="PANTHER" id="PTHR32322:SF2">
    <property type="entry name" value="EAMA DOMAIN-CONTAINING PROTEIN"/>
    <property type="match status" value="1"/>
</dbReference>
<name>A0ABS9W227_9PROT</name>
<dbReference type="InterPro" id="IPR037185">
    <property type="entry name" value="EmrE-like"/>
</dbReference>
<proteinExistence type="inferred from homology"/>
<evidence type="ECO:0000256" key="5">
    <source>
        <dbReference type="ARBA" id="ARBA00023136"/>
    </source>
</evidence>
<evidence type="ECO:0000256" key="6">
    <source>
        <dbReference type="SAM" id="Phobius"/>
    </source>
</evidence>
<dbReference type="SUPFAM" id="SSF103481">
    <property type="entry name" value="Multidrug resistance efflux transporter EmrE"/>
    <property type="match status" value="1"/>
</dbReference>
<dbReference type="EMBL" id="JALBUU010000004">
    <property type="protein sequence ID" value="MCI0752995.1"/>
    <property type="molecule type" value="Genomic_DNA"/>
</dbReference>
<reference evidence="8 9" key="1">
    <citation type="submission" date="2022-03" db="EMBL/GenBank/DDBJ databases">
        <title>Complete genome analysis of Roseomonas KG 17.1 : a prolific producer of plant growth promoters.</title>
        <authorList>
            <person name="Saadouli I."/>
            <person name="Najjari A."/>
            <person name="Mosbah A."/>
            <person name="Ouzari H.I."/>
        </authorList>
    </citation>
    <scope>NUCLEOTIDE SEQUENCE [LARGE SCALE GENOMIC DNA]</scope>
    <source>
        <strain evidence="8 9">KG17-1</strain>
    </source>
</reference>
<comment type="similarity">
    <text evidence="2">Belongs to the EamA transporter family.</text>
</comment>
<comment type="caution">
    <text evidence="8">The sequence shown here is derived from an EMBL/GenBank/DDBJ whole genome shotgun (WGS) entry which is preliminary data.</text>
</comment>
<feature type="transmembrane region" description="Helical" evidence="6">
    <location>
        <begin position="93"/>
        <end position="111"/>
    </location>
</feature>
<accession>A0ABS9W227</accession>
<evidence type="ECO:0000259" key="7">
    <source>
        <dbReference type="Pfam" id="PF00892"/>
    </source>
</evidence>
<evidence type="ECO:0000313" key="9">
    <source>
        <dbReference type="Proteomes" id="UP001201985"/>
    </source>
</evidence>
<dbReference type="InterPro" id="IPR000620">
    <property type="entry name" value="EamA_dom"/>
</dbReference>
<keyword evidence="5 6" id="KW-0472">Membrane</keyword>
<feature type="transmembrane region" description="Helical" evidence="6">
    <location>
        <begin position="291"/>
        <end position="310"/>
    </location>
</feature>
<feature type="transmembrane region" description="Helical" evidence="6">
    <location>
        <begin position="267"/>
        <end position="285"/>
    </location>
</feature>
<feature type="transmembrane region" description="Helical" evidence="6">
    <location>
        <begin position="65"/>
        <end position="84"/>
    </location>
</feature>
<feature type="domain" description="EamA" evidence="7">
    <location>
        <begin position="175"/>
        <end position="304"/>
    </location>
</feature>
<feature type="domain" description="EamA" evidence="7">
    <location>
        <begin position="31"/>
        <end position="161"/>
    </location>
</feature>
<keyword evidence="4 6" id="KW-1133">Transmembrane helix</keyword>
<evidence type="ECO:0000256" key="1">
    <source>
        <dbReference type="ARBA" id="ARBA00004141"/>
    </source>
</evidence>
<gene>
    <name evidence="8" type="ORF">MON41_04370</name>
</gene>
<feature type="transmembrane region" description="Helical" evidence="6">
    <location>
        <begin position="117"/>
        <end position="139"/>
    </location>
</feature>
<keyword evidence="3 6" id="KW-0812">Transmembrane</keyword>
<keyword evidence="9" id="KW-1185">Reference proteome</keyword>
<evidence type="ECO:0000256" key="3">
    <source>
        <dbReference type="ARBA" id="ARBA00022692"/>
    </source>
</evidence>
<feature type="transmembrane region" description="Helical" evidence="6">
    <location>
        <begin position="30"/>
        <end position="53"/>
    </location>
</feature>
<organism evidence="8 9">
    <name type="scientific">Teichococcus vastitatis</name>
    <dbReference type="NCBI Taxonomy" id="2307076"/>
    <lineage>
        <taxon>Bacteria</taxon>
        <taxon>Pseudomonadati</taxon>
        <taxon>Pseudomonadota</taxon>
        <taxon>Alphaproteobacteria</taxon>
        <taxon>Acetobacterales</taxon>
        <taxon>Roseomonadaceae</taxon>
        <taxon>Roseomonas</taxon>
    </lineage>
</organism>
<dbReference type="Proteomes" id="UP001201985">
    <property type="component" value="Unassembled WGS sequence"/>
</dbReference>
<dbReference type="InterPro" id="IPR050638">
    <property type="entry name" value="AA-Vitamin_Transporters"/>
</dbReference>
<evidence type="ECO:0000256" key="2">
    <source>
        <dbReference type="ARBA" id="ARBA00007362"/>
    </source>
</evidence>
<feature type="transmembrane region" description="Helical" evidence="6">
    <location>
        <begin position="148"/>
        <end position="166"/>
    </location>
</feature>
<sequence length="326" mass="33785">MRSEPPIIDPAPRFGAGPALPGPNATRERMVGLCCAFGVVAVWSGFSLSARLAAQQSLTPWDVAALRYLGSLPVGLLLAFFVGWPRLSAGRSLALVAGAAFGFPLCAYLGFQFAPAAHGVVLLTGVLPFIAALLGALVLREPFPRRRWVSLGIVAAGILLLGLGTLDAAPGAWCGDLLFLLGSLSWAAFTILLRLWRVPAMAATVVLAVYPAFLYLPVWWFALPSTLGEASAAAILHQLVYQGLLAVVVAGFLFARAVNVLGSGQTTMVTALTPALTTFAAGPILGEWLGWVGFAGVATVSLGMVSGVIAPRGTPAGMVDAPARRG</sequence>
<feature type="transmembrane region" description="Helical" evidence="6">
    <location>
        <begin position="178"/>
        <end position="196"/>
    </location>
</feature>
<feature type="transmembrane region" description="Helical" evidence="6">
    <location>
        <begin position="203"/>
        <end position="223"/>
    </location>
</feature>
<dbReference type="PANTHER" id="PTHR32322">
    <property type="entry name" value="INNER MEMBRANE TRANSPORTER"/>
    <property type="match status" value="1"/>
</dbReference>
<comment type="subcellular location">
    <subcellularLocation>
        <location evidence="1">Membrane</location>
        <topology evidence="1">Multi-pass membrane protein</topology>
    </subcellularLocation>
</comment>
<evidence type="ECO:0000256" key="4">
    <source>
        <dbReference type="ARBA" id="ARBA00022989"/>
    </source>
</evidence>
<feature type="transmembrane region" description="Helical" evidence="6">
    <location>
        <begin position="235"/>
        <end position="255"/>
    </location>
</feature>